<comment type="caution">
    <text evidence="1">The sequence shown here is derived from an EMBL/GenBank/DDBJ whole genome shotgun (WGS) entry which is preliminary data.</text>
</comment>
<evidence type="ECO:0000313" key="2">
    <source>
        <dbReference type="Proteomes" id="UP000033121"/>
    </source>
</evidence>
<protein>
    <submittedName>
        <fullName evidence="1">Uncharacterized protein</fullName>
    </submittedName>
</protein>
<evidence type="ECO:0000313" key="1">
    <source>
        <dbReference type="EMBL" id="GAO45712.1"/>
    </source>
</evidence>
<reference evidence="1 2" key="1">
    <citation type="submission" date="2015-04" db="EMBL/GenBank/DDBJ databases">
        <title>Whole genome shotgun sequence of Flavihumibacter petaseus NBRC 106054.</title>
        <authorList>
            <person name="Miyazawa S."/>
            <person name="Hosoyama A."/>
            <person name="Hashimoto M."/>
            <person name="Noguchi M."/>
            <person name="Tsuchikane K."/>
            <person name="Ohji S."/>
            <person name="Yamazoe A."/>
            <person name="Ichikawa N."/>
            <person name="Kimura A."/>
            <person name="Fujita N."/>
        </authorList>
    </citation>
    <scope>NUCLEOTIDE SEQUENCE [LARGE SCALE GENOMIC DNA]</scope>
    <source>
        <strain evidence="1 2">NBRC 106054</strain>
    </source>
</reference>
<gene>
    <name evidence="1" type="ORF">FPE01S_08_00320</name>
</gene>
<dbReference type="RefSeq" id="WP_046371735.1">
    <property type="nucleotide sequence ID" value="NZ_BBWV01000008.1"/>
</dbReference>
<sequence length="110" mass="12324">MARVRDKGSILNQLSGKVGELVFKKYGDVVIVSKVPDMSSRKLSEKQIKRNEIMKSGSKYAKAMSSDLKTKYALAAKLGVPPNRVYNAIMSYYLKHDGDLEKLLELQDLS</sequence>
<dbReference type="AlphaFoldDB" id="A0A0E9N6Y8"/>
<dbReference type="EMBL" id="BBWV01000008">
    <property type="protein sequence ID" value="GAO45712.1"/>
    <property type="molecule type" value="Genomic_DNA"/>
</dbReference>
<name>A0A0E9N6Y8_9BACT</name>
<keyword evidence="2" id="KW-1185">Reference proteome</keyword>
<organism evidence="1 2">
    <name type="scientific">Flavihumibacter petaseus NBRC 106054</name>
    <dbReference type="NCBI Taxonomy" id="1220578"/>
    <lineage>
        <taxon>Bacteria</taxon>
        <taxon>Pseudomonadati</taxon>
        <taxon>Bacteroidota</taxon>
        <taxon>Chitinophagia</taxon>
        <taxon>Chitinophagales</taxon>
        <taxon>Chitinophagaceae</taxon>
        <taxon>Flavihumibacter</taxon>
    </lineage>
</organism>
<proteinExistence type="predicted"/>
<dbReference type="OrthoDB" id="676604at2"/>
<dbReference type="Proteomes" id="UP000033121">
    <property type="component" value="Unassembled WGS sequence"/>
</dbReference>
<accession>A0A0E9N6Y8</accession>